<reference evidence="2" key="1">
    <citation type="submission" date="2017-05" db="EMBL/GenBank/DDBJ databases">
        <title>The Genome Sequence of EEnterococcus faecalis 9F2_4866.</title>
        <authorList>
            <consortium name="The Broad Institute Genomics Platform"/>
            <consortium name="The Broad Institute Genomic Center for Infectious Diseases"/>
            <person name="Earl A."/>
            <person name="Manson A."/>
            <person name="Schwartman J."/>
            <person name="Gilmore M."/>
            <person name="Abouelleil A."/>
            <person name="Cao P."/>
            <person name="Chapman S."/>
            <person name="Cusick C."/>
            <person name="Shea T."/>
            <person name="Young S."/>
            <person name="Neafsey D."/>
            <person name="Nusbaum C."/>
            <person name="Birren B."/>
        </authorList>
    </citation>
    <scope>NUCLEOTIDE SEQUENCE [LARGE SCALE GENOMIC DNA]</scope>
    <source>
        <strain evidence="2">12C11_DIV0727</strain>
    </source>
</reference>
<keyword evidence="2" id="KW-1185">Reference proteome</keyword>
<gene>
    <name evidence="1" type="ORF">A5866_001081</name>
</gene>
<accession>A0ABZ2T3P7</accession>
<proteinExistence type="predicted"/>
<dbReference type="RefSeq" id="WP_086444152.1">
    <property type="nucleotide sequence ID" value="NZ_CP147248.1"/>
</dbReference>
<protein>
    <submittedName>
        <fullName evidence="1">Uncharacterized protein</fullName>
    </submittedName>
</protein>
<name>A0ABZ2T3P7_9ENTE</name>
<dbReference type="Proteomes" id="UP000195080">
    <property type="component" value="Chromosome"/>
</dbReference>
<organism evidence="1 2">
    <name type="scientific">Candidatus Enterococcus lemimoniae</name>
    <dbReference type="NCBI Taxonomy" id="1834167"/>
    <lineage>
        <taxon>Bacteria</taxon>
        <taxon>Bacillati</taxon>
        <taxon>Bacillota</taxon>
        <taxon>Bacilli</taxon>
        <taxon>Lactobacillales</taxon>
        <taxon>Enterococcaceae</taxon>
        <taxon>Enterococcus</taxon>
    </lineage>
</organism>
<evidence type="ECO:0000313" key="2">
    <source>
        <dbReference type="Proteomes" id="UP000195080"/>
    </source>
</evidence>
<sequence length="67" mass="7779">MKEYIYKKYSAVIEQESDAAKVIEVIKKRDVSIKYPTNTSMTKINLCHAKEKLTSMSSPISYLITRY</sequence>
<evidence type="ECO:0000313" key="1">
    <source>
        <dbReference type="EMBL" id="WYJ86003.1"/>
    </source>
</evidence>
<dbReference type="EMBL" id="CP147248">
    <property type="protein sequence ID" value="WYJ86003.1"/>
    <property type="molecule type" value="Genomic_DNA"/>
</dbReference>